<feature type="binding site" evidence="2">
    <location>
        <position position="101"/>
    </location>
    <ligand>
        <name>FAD</name>
        <dbReference type="ChEBI" id="CHEBI:57692"/>
    </ligand>
</feature>
<accession>A0A2J6S141</accession>
<dbReference type="InterPro" id="IPR000172">
    <property type="entry name" value="GMC_OxRdtase_N"/>
</dbReference>
<proteinExistence type="inferred from homology"/>
<dbReference type="EMBL" id="KZ613941">
    <property type="protein sequence ID" value="PMD44490.1"/>
    <property type="molecule type" value="Genomic_DNA"/>
</dbReference>
<dbReference type="PIRSF" id="PIRSF000137">
    <property type="entry name" value="Alcohol_oxidase"/>
    <property type="match status" value="1"/>
</dbReference>
<dbReference type="GO" id="GO:0016614">
    <property type="term" value="F:oxidoreductase activity, acting on CH-OH group of donors"/>
    <property type="evidence" value="ECO:0007669"/>
    <property type="project" value="InterPro"/>
</dbReference>
<evidence type="ECO:0000313" key="5">
    <source>
        <dbReference type="Proteomes" id="UP000235786"/>
    </source>
</evidence>
<name>A0A2J6S141_HYAVF</name>
<keyword evidence="5" id="KW-1185">Reference proteome</keyword>
<dbReference type="PANTHER" id="PTHR11552">
    <property type="entry name" value="GLUCOSE-METHANOL-CHOLINE GMC OXIDOREDUCTASE"/>
    <property type="match status" value="1"/>
</dbReference>
<dbReference type="AlphaFoldDB" id="A0A2J6S141"/>
<keyword evidence="2" id="KW-0274">FAD</keyword>
<protein>
    <submittedName>
        <fullName evidence="4">GMC oxidoreductase</fullName>
    </submittedName>
</protein>
<dbReference type="PROSITE" id="PS00624">
    <property type="entry name" value="GMC_OXRED_2"/>
    <property type="match status" value="1"/>
</dbReference>
<dbReference type="GO" id="GO:0050660">
    <property type="term" value="F:flavin adenine dinucleotide binding"/>
    <property type="evidence" value="ECO:0007669"/>
    <property type="project" value="InterPro"/>
</dbReference>
<dbReference type="STRING" id="1149755.A0A2J6S141"/>
<dbReference type="Pfam" id="PF00732">
    <property type="entry name" value="GMC_oxred_N"/>
    <property type="match status" value="1"/>
</dbReference>
<sequence>MQYPVEDTDSKVFDYVIIGGGTAGLVLANRLSDNPAVQVLVLEAGDERLDASSPLPQTDPNINIPGLMTELYGDEKYDWKFKTAPQPSLKNRTIAWPRGKVLGGSSAINFLMVSHASRADLDNWEKLGNPGWNFDTLQPYYRRSEAFNAPSTETAEELGTAIVDTSLHGNSGPVQTSFPKGQGPLDEAWSRTFKTLGLGPQADPRAGSTLGGYSLPKFMDKTAKRSYAAPAYYVPASRRANLKVLTGAFVKKIAFDTNTSPVTATGVWYYVDGNKHFVGVLREIILSAGTVKSPQILELSGIGNKTQLDKFGIEAIVENDGVGENLQASGDHPLVGFGYEALEGVPTREMIKQPGVLDWALQEYTQKGAGPLAGGATGTGFLSYSSVLPAEQKDSSKAQLTKLVDEYSNSTTGGLRKQLEVQKEVLLNDHEADIQYNFGASGANYAAGESTAAFFDHNDPGGYAGIMTVLTHAFSRGSIHIQSPDASTAPIIDPRYMSNPVDIEVLSSGLLFTQNISEAAPLSNLLKDNEAGDGKKAQPSFKVDGRLTKESAVRIVREAVSSSFHPVGTCAMLPREDGGVVDSSLRVYGTRNLRVVDASVFPLNVRGNIASLVYAVAERASDLIKSGQ</sequence>
<comment type="cofactor">
    <cofactor evidence="2">
        <name>FAD</name>
        <dbReference type="ChEBI" id="CHEBI:57692"/>
    </cofactor>
</comment>
<evidence type="ECO:0000313" key="4">
    <source>
        <dbReference type="EMBL" id="PMD44490.1"/>
    </source>
</evidence>
<dbReference type="Gene3D" id="3.30.560.10">
    <property type="entry name" value="Glucose Oxidase, domain 3"/>
    <property type="match status" value="1"/>
</dbReference>
<organism evidence="4 5">
    <name type="scientific">Hyaloscypha variabilis (strain UAMH 11265 / GT02V1 / F)</name>
    <name type="common">Meliniomyces variabilis</name>
    <dbReference type="NCBI Taxonomy" id="1149755"/>
    <lineage>
        <taxon>Eukaryota</taxon>
        <taxon>Fungi</taxon>
        <taxon>Dikarya</taxon>
        <taxon>Ascomycota</taxon>
        <taxon>Pezizomycotina</taxon>
        <taxon>Leotiomycetes</taxon>
        <taxon>Helotiales</taxon>
        <taxon>Hyaloscyphaceae</taxon>
        <taxon>Hyaloscypha</taxon>
        <taxon>Hyaloscypha variabilis</taxon>
    </lineage>
</organism>
<evidence type="ECO:0000256" key="1">
    <source>
        <dbReference type="ARBA" id="ARBA00010790"/>
    </source>
</evidence>
<dbReference type="InterPro" id="IPR036188">
    <property type="entry name" value="FAD/NAD-bd_sf"/>
</dbReference>
<dbReference type="PANTHER" id="PTHR11552:SF210">
    <property type="entry name" value="GLUCOSE-METHANOL-CHOLINE OXIDOREDUCTASE N-TERMINAL DOMAIN-CONTAINING PROTEIN-RELATED"/>
    <property type="match status" value="1"/>
</dbReference>
<dbReference type="OrthoDB" id="269227at2759"/>
<dbReference type="SUPFAM" id="SSF51905">
    <property type="entry name" value="FAD/NAD(P)-binding domain"/>
    <property type="match status" value="1"/>
</dbReference>
<feature type="binding site" evidence="2">
    <location>
        <position position="250"/>
    </location>
    <ligand>
        <name>FAD</name>
        <dbReference type="ChEBI" id="CHEBI:57692"/>
    </ligand>
</feature>
<dbReference type="SUPFAM" id="SSF54373">
    <property type="entry name" value="FAD-linked reductases, C-terminal domain"/>
    <property type="match status" value="1"/>
</dbReference>
<keyword evidence="2" id="KW-0285">Flavoprotein</keyword>
<feature type="domain" description="Glucose-methanol-choline oxidoreductase N-terminal" evidence="3">
    <location>
        <begin position="289"/>
        <end position="303"/>
    </location>
</feature>
<dbReference type="Gene3D" id="3.50.50.60">
    <property type="entry name" value="FAD/NAD(P)-binding domain"/>
    <property type="match status" value="1"/>
</dbReference>
<dbReference type="InterPro" id="IPR012132">
    <property type="entry name" value="GMC_OxRdtase"/>
</dbReference>
<gene>
    <name evidence="4" type="ORF">L207DRAFT_420653</name>
</gene>
<comment type="similarity">
    <text evidence="1">Belongs to the GMC oxidoreductase family.</text>
</comment>
<evidence type="ECO:0000259" key="3">
    <source>
        <dbReference type="PROSITE" id="PS00624"/>
    </source>
</evidence>
<reference evidence="4 5" key="1">
    <citation type="submission" date="2016-04" db="EMBL/GenBank/DDBJ databases">
        <title>A degradative enzymes factory behind the ericoid mycorrhizal symbiosis.</title>
        <authorList>
            <consortium name="DOE Joint Genome Institute"/>
            <person name="Martino E."/>
            <person name="Morin E."/>
            <person name="Grelet G."/>
            <person name="Kuo A."/>
            <person name="Kohler A."/>
            <person name="Daghino S."/>
            <person name="Barry K."/>
            <person name="Choi C."/>
            <person name="Cichocki N."/>
            <person name="Clum A."/>
            <person name="Copeland A."/>
            <person name="Hainaut M."/>
            <person name="Haridas S."/>
            <person name="Labutti K."/>
            <person name="Lindquist E."/>
            <person name="Lipzen A."/>
            <person name="Khouja H.-R."/>
            <person name="Murat C."/>
            <person name="Ohm R."/>
            <person name="Olson A."/>
            <person name="Spatafora J."/>
            <person name="Veneault-Fourrey C."/>
            <person name="Henrissat B."/>
            <person name="Grigoriev I."/>
            <person name="Martin F."/>
            <person name="Perotto S."/>
        </authorList>
    </citation>
    <scope>NUCLEOTIDE SEQUENCE [LARGE SCALE GENOMIC DNA]</scope>
    <source>
        <strain evidence="4 5">F</strain>
    </source>
</reference>
<dbReference type="Proteomes" id="UP000235786">
    <property type="component" value="Unassembled WGS sequence"/>
</dbReference>
<dbReference type="Pfam" id="PF05199">
    <property type="entry name" value="GMC_oxred_C"/>
    <property type="match status" value="1"/>
</dbReference>
<evidence type="ECO:0000256" key="2">
    <source>
        <dbReference type="PIRSR" id="PIRSR000137-2"/>
    </source>
</evidence>
<dbReference type="InterPro" id="IPR007867">
    <property type="entry name" value="GMC_OxRtase_C"/>
</dbReference>